<name>A0A9X2X5N1_9HYPH</name>
<dbReference type="RefSeq" id="WP_261513679.1">
    <property type="nucleotide sequence ID" value="NZ_JAODNV010000003.1"/>
</dbReference>
<dbReference type="Proteomes" id="UP001149009">
    <property type="component" value="Unassembled WGS sequence"/>
</dbReference>
<gene>
    <name evidence="1" type="ORF">NYR54_01715</name>
</gene>
<dbReference type="AlphaFoldDB" id="A0A9X2X5N1"/>
<keyword evidence="2" id="KW-1185">Reference proteome</keyword>
<dbReference type="EMBL" id="JAODNV010000003">
    <property type="protein sequence ID" value="MCT8989013.1"/>
    <property type="molecule type" value="Genomic_DNA"/>
</dbReference>
<accession>A0A9X2X5N1</accession>
<comment type="caution">
    <text evidence="1">The sequence shown here is derived from an EMBL/GenBank/DDBJ whole genome shotgun (WGS) entry which is preliminary data.</text>
</comment>
<evidence type="ECO:0000313" key="2">
    <source>
        <dbReference type="Proteomes" id="UP001149009"/>
    </source>
</evidence>
<evidence type="ECO:0000313" key="1">
    <source>
        <dbReference type="EMBL" id="MCT8989013.1"/>
    </source>
</evidence>
<reference evidence="1" key="1">
    <citation type="submission" date="2022-08" db="EMBL/GenBank/DDBJ databases">
        <title>Chelativorans sichuanense sp. nov., a paraffin oil-degrading bacterium isolated from a mixture of oil-based drill cuttings and paddy soil.</title>
        <authorList>
            <person name="Yu J."/>
            <person name="Liu H."/>
            <person name="Chen Q."/>
        </authorList>
    </citation>
    <scope>NUCLEOTIDE SEQUENCE</scope>
    <source>
        <strain evidence="1">SCAU 2101</strain>
    </source>
</reference>
<protein>
    <submittedName>
        <fullName evidence="1">Uncharacterized protein</fullName>
    </submittedName>
</protein>
<proteinExistence type="predicted"/>
<organism evidence="1 2">
    <name type="scientific">Chelativorans petroleitrophicus</name>
    <dbReference type="NCBI Taxonomy" id="2975484"/>
    <lineage>
        <taxon>Bacteria</taxon>
        <taxon>Pseudomonadati</taxon>
        <taxon>Pseudomonadota</taxon>
        <taxon>Alphaproteobacteria</taxon>
        <taxon>Hyphomicrobiales</taxon>
        <taxon>Phyllobacteriaceae</taxon>
        <taxon>Chelativorans</taxon>
    </lineage>
</organism>
<sequence>MATTIRQTESAPAAYPEAPDGLSEAAQALDPDMIWQRLESYIACRWTERAVIWVVEGCGEWHPPLAPATITKAEIWRDGVWVEVEPALSPSPYGGYVLPGDGPYRFTATVGGGSPAPEVPAAAEEAFRRLAEYMAADKGTAGASSESTSVGPISISSRRSPSWIAQAMQNSGAGDLLRPYRRV</sequence>